<evidence type="ECO:0000256" key="1">
    <source>
        <dbReference type="SAM" id="Phobius"/>
    </source>
</evidence>
<feature type="transmembrane region" description="Helical" evidence="1">
    <location>
        <begin position="57"/>
        <end position="74"/>
    </location>
</feature>
<organism evidence="2 3">
    <name type="scientific">Paracoccus saliphilus</name>
    <dbReference type="NCBI Taxonomy" id="405559"/>
    <lineage>
        <taxon>Bacteria</taxon>
        <taxon>Pseudomonadati</taxon>
        <taxon>Pseudomonadota</taxon>
        <taxon>Alphaproteobacteria</taxon>
        <taxon>Rhodobacterales</taxon>
        <taxon>Paracoccaceae</taxon>
        <taxon>Paracoccus</taxon>
    </lineage>
</organism>
<dbReference type="EMBL" id="FTOU01000010">
    <property type="protein sequence ID" value="SIS97233.1"/>
    <property type="molecule type" value="Genomic_DNA"/>
</dbReference>
<comment type="caution">
    <text evidence="2">The sequence shown here is derived from an EMBL/GenBank/DDBJ whole genome shotgun (WGS) entry which is preliminary data.</text>
</comment>
<protein>
    <submittedName>
        <fullName evidence="2">Uncharacterized protein</fullName>
    </submittedName>
</protein>
<keyword evidence="1" id="KW-0812">Transmembrane</keyword>
<reference evidence="2 3" key="1">
    <citation type="submission" date="2017-01" db="EMBL/GenBank/DDBJ databases">
        <authorList>
            <person name="Varghese N."/>
            <person name="Submissions S."/>
        </authorList>
    </citation>
    <scope>NUCLEOTIDE SEQUENCE [LARGE SCALE GENOMIC DNA]</scope>
    <source>
        <strain evidence="2 3">DSM 18447</strain>
    </source>
</reference>
<keyword evidence="1" id="KW-1133">Transmembrane helix</keyword>
<keyword evidence="1" id="KW-0472">Membrane</keyword>
<feature type="transmembrane region" description="Helical" evidence="1">
    <location>
        <begin position="30"/>
        <end position="51"/>
    </location>
</feature>
<gene>
    <name evidence="2" type="ORF">SAMN05421772_110154</name>
</gene>
<accession>A0AA45W604</accession>
<evidence type="ECO:0000313" key="3">
    <source>
        <dbReference type="Proteomes" id="UP000186216"/>
    </source>
</evidence>
<proteinExistence type="predicted"/>
<name>A0AA45W604_9RHOB</name>
<sequence length="117" mass="13437">MYGPPLFAVDFNSAIYLLEHERETKRMQRVWANVVVIVIILVLLVFGTTYLSYNHNLLALMGTALFGFLMDRINSLHVNYIERQINLLICIEQRGSVSVRCSRNCSARPHPMRKSAP</sequence>
<dbReference type="AlphaFoldDB" id="A0AA45W604"/>
<evidence type="ECO:0000313" key="2">
    <source>
        <dbReference type="EMBL" id="SIS97233.1"/>
    </source>
</evidence>
<dbReference type="Proteomes" id="UP000186216">
    <property type="component" value="Unassembled WGS sequence"/>
</dbReference>